<name>E0UQT0_SULAO</name>
<organism evidence="2 3">
    <name type="scientific">Sulfurimonas autotrophica (strain ATCC BAA-671 / DSM 16294 / JCM 11897 / OK10)</name>
    <dbReference type="NCBI Taxonomy" id="563040"/>
    <lineage>
        <taxon>Bacteria</taxon>
        <taxon>Pseudomonadati</taxon>
        <taxon>Campylobacterota</taxon>
        <taxon>Epsilonproteobacteria</taxon>
        <taxon>Campylobacterales</taxon>
        <taxon>Sulfurimonadaceae</taxon>
        <taxon>Sulfurimonas</taxon>
    </lineage>
</organism>
<keyword evidence="3" id="KW-1185">Reference proteome</keyword>
<dbReference type="AlphaFoldDB" id="E0UQT0"/>
<evidence type="ECO:0008006" key="4">
    <source>
        <dbReference type="Google" id="ProtNLM"/>
    </source>
</evidence>
<protein>
    <recommendedName>
        <fullName evidence="4">Cytochrome C</fullName>
    </recommendedName>
</protein>
<dbReference type="EMBL" id="CP002205">
    <property type="protein sequence ID" value="ADN08811.1"/>
    <property type="molecule type" value="Genomic_DNA"/>
</dbReference>
<evidence type="ECO:0000313" key="3">
    <source>
        <dbReference type="Proteomes" id="UP000007803"/>
    </source>
</evidence>
<dbReference type="RefSeq" id="WP_013326567.1">
    <property type="nucleotide sequence ID" value="NC_014506.1"/>
</dbReference>
<dbReference type="Proteomes" id="UP000007803">
    <property type="component" value="Chromosome"/>
</dbReference>
<evidence type="ECO:0000256" key="1">
    <source>
        <dbReference type="SAM" id="SignalP"/>
    </source>
</evidence>
<feature type="signal peptide" evidence="1">
    <location>
        <begin position="1"/>
        <end position="24"/>
    </location>
</feature>
<dbReference type="OrthoDB" id="5334626at2"/>
<dbReference type="eggNOG" id="ENOG503192M">
    <property type="taxonomic scope" value="Bacteria"/>
</dbReference>
<reference evidence="3" key="1">
    <citation type="journal article" date="2010" name="Stand. Genomic Sci.">
        <title>Complete genome sequence of Sulfurimonas autotrophica type strain (OK10).</title>
        <authorList>
            <person name="Sikorski J."/>
            <person name="Munk C."/>
            <person name="Lapidus A."/>
            <person name="Djao O."/>
            <person name="Lucas S."/>
            <person name="Glavina Del Rio T."/>
            <person name="Nolan M."/>
            <person name="Tice H."/>
            <person name="Han C."/>
            <person name="Cheng J."/>
            <person name="Tapia R."/>
            <person name="Goodwin L."/>
            <person name="Pitluck S."/>
            <person name="Liolios K."/>
            <person name="Ivanova N."/>
            <person name="Mavromatis K."/>
            <person name="Mikhailova N."/>
            <person name="Pati A."/>
            <person name="Sims D."/>
            <person name="Meincke L."/>
            <person name="Brettin T."/>
            <person name="Detter J."/>
            <person name="Chen A."/>
            <person name="Palaniappan K."/>
            <person name="Land M."/>
            <person name="Hauser L."/>
            <person name="Chang Y."/>
            <person name="Jeffries C."/>
            <person name="Rohde M."/>
            <person name="Lang E."/>
            <person name="Spring S."/>
            <person name="Goker M."/>
            <person name="Woyke T."/>
            <person name="Bristow J."/>
            <person name="Eisen J."/>
            <person name="Markowitz V."/>
            <person name="Hugenholtz P."/>
            <person name="Kyrpides N."/>
            <person name="Klenk H."/>
        </authorList>
    </citation>
    <scope>NUCLEOTIDE SEQUENCE [LARGE SCALE GENOMIC DNA]</scope>
    <source>
        <strain evidence="3">ATCC BAA-671 / DSM 16294 / JCM 11897 / OK10</strain>
    </source>
</reference>
<sequence length="106" mass="11404">MNKIVKIALGAAVILSLGATVASADAAKGQKLYAKKLKEACGMNGAKFAAKHTQDEWDEIGVKGMAKEIKNICPKVQDKALKSKYLQHYYDFAHDFASDSGNVPSC</sequence>
<accession>E0UQT0</accession>
<dbReference type="HOGENOM" id="CLU_171893_0_0_7"/>
<keyword evidence="1" id="KW-0732">Signal</keyword>
<evidence type="ECO:0000313" key="2">
    <source>
        <dbReference type="EMBL" id="ADN08811.1"/>
    </source>
</evidence>
<dbReference type="STRING" id="563040.Saut_0762"/>
<dbReference type="KEGG" id="sua:Saut_0762"/>
<gene>
    <name evidence="2" type="ordered locus">Saut_0762</name>
</gene>
<feature type="chain" id="PRO_5003141384" description="Cytochrome C" evidence="1">
    <location>
        <begin position="25"/>
        <end position="106"/>
    </location>
</feature>
<proteinExistence type="predicted"/>